<protein>
    <recommendedName>
        <fullName evidence="3">Fis family transcriptional regulator</fullName>
    </recommendedName>
</protein>
<dbReference type="OrthoDB" id="3827359at2"/>
<dbReference type="Proteomes" id="UP000292118">
    <property type="component" value="Chromosome"/>
</dbReference>
<evidence type="ECO:0000313" key="2">
    <source>
        <dbReference type="Proteomes" id="UP000292118"/>
    </source>
</evidence>
<dbReference type="EMBL" id="CP035493">
    <property type="protein sequence ID" value="QAY68863.1"/>
    <property type="molecule type" value="Genomic_DNA"/>
</dbReference>
<keyword evidence="2" id="KW-1185">Reference proteome</keyword>
<proteinExistence type="predicted"/>
<evidence type="ECO:0000313" key="1">
    <source>
        <dbReference type="EMBL" id="QAY68863.1"/>
    </source>
</evidence>
<organism evidence="1 2">
    <name type="scientific">Xylanimonas protaetiae</name>
    <dbReference type="NCBI Taxonomy" id="2509457"/>
    <lineage>
        <taxon>Bacteria</taxon>
        <taxon>Bacillati</taxon>
        <taxon>Actinomycetota</taxon>
        <taxon>Actinomycetes</taxon>
        <taxon>Micrococcales</taxon>
        <taxon>Promicromonosporaceae</taxon>
        <taxon>Xylanimonas</taxon>
    </lineage>
</organism>
<accession>A0A4P6F2C2</accession>
<dbReference type="RefSeq" id="WP_129186265.1">
    <property type="nucleotide sequence ID" value="NZ_CP035493.1"/>
</dbReference>
<name>A0A4P6F2C2_9MICO</name>
<evidence type="ECO:0008006" key="3">
    <source>
        <dbReference type="Google" id="ProtNLM"/>
    </source>
</evidence>
<sequence length="182" mass="19214">MAADGSRRWEALFADLEAQLAAHEQGERDGEVAELTRAEHAAITLADRLRAVVGRPVSLELLDGETVTGTLATVAASWLVLAGRGAVGPTEHLVPATAVAAVTGLGRQGVPSTSRLDALGLGTVLRELQRDRARVVVRTAAGQAVGRLARVGQDHLDLEELDRAPVRVRTVPFLAVLRVSRA</sequence>
<gene>
    <name evidence="1" type="ORF">ET471_01380</name>
</gene>
<dbReference type="KEGG" id="xya:ET471_01380"/>
<reference evidence="1 2" key="1">
    <citation type="submission" date="2019-01" db="EMBL/GenBank/DDBJ databases">
        <title>Genome sequencing of strain FW10M-9.</title>
        <authorList>
            <person name="Heo J."/>
            <person name="Kim S.-J."/>
            <person name="Kim J.-S."/>
            <person name="Hong S.-B."/>
            <person name="Kwon S.-W."/>
        </authorList>
    </citation>
    <scope>NUCLEOTIDE SEQUENCE [LARGE SCALE GENOMIC DNA]</scope>
    <source>
        <strain evidence="1 2">FW10M-9</strain>
    </source>
</reference>
<dbReference type="AlphaFoldDB" id="A0A4P6F2C2"/>